<dbReference type="PANTHER" id="PTHR38454:SF1">
    <property type="entry name" value="INTEGRAL MEMBRANE PROTEIN"/>
    <property type="match status" value="1"/>
</dbReference>
<keyword evidence="1" id="KW-0812">Transmembrane</keyword>
<organism evidence="2 3">
    <name type="scientific">Anaeromyxobacter oryzae</name>
    <dbReference type="NCBI Taxonomy" id="2918170"/>
    <lineage>
        <taxon>Bacteria</taxon>
        <taxon>Pseudomonadati</taxon>
        <taxon>Myxococcota</taxon>
        <taxon>Myxococcia</taxon>
        <taxon>Myxococcales</taxon>
        <taxon>Cystobacterineae</taxon>
        <taxon>Anaeromyxobacteraceae</taxon>
        <taxon>Anaeromyxobacter</taxon>
    </lineage>
</organism>
<dbReference type="EMBL" id="AP025591">
    <property type="protein sequence ID" value="BDG06853.1"/>
    <property type="molecule type" value="Genomic_DNA"/>
</dbReference>
<feature type="transmembrane region" description="Helical" evidence="1">
    <location>
        <begin position="365"/>
        <end position="381"/>
    </location>
</feature>
<feature type="transmembrane region" description="Helical" evidence="1">
    <location>
        <begin position="100"/>
        <end position="117"/>
    </location>
</feature>
<feature type="transmembrane region" description="Helical" evidence="1">
    <location>
        <begin position="129"/>
        <end position="153"/>
    </location>
</feature>
<evidence type="ECO:0008006" key="4">
    <source>
        <dbReference type="Google" id="ProtNLM"/>
    </source>
</evidence>
<keyword evidence="1" id="KW-1133">Transmembrane helix</keyword>
<dbReference type="Proteomes" id="UP001162891">
    <property type="component" value="Chromosome"/>
</dbReference>
<protein>
    <recommendedName>
        <fullName evidence="4">YfhO family protein</fullName>
    </recommendedName>
</protein>
<feature type="transmembrane region" description="Helical" evidence="1">
    <location>
        <begin position="459"/>
        <end position="477"/>
    </location>
</feature>
<dbReference type="InterPro" id="IPR018580">
    <property type="entry name" value="Uncharacterised_YfhO"/>
</dbReference>
<sequence>MNKLRLPAMRAGYPLAIACAVLAPLGVHWVVGRTLVCLDTQILYAPQRWMVDEALRAFRLPLWNPYMGAGVPFLADAIHGVLHPVSVLTAWLDTDRSADVLIGGYVACAGVGAALVARDMGATRPGAAAAAVVFGTSGYVLSMTGNLVFLAGAGSLPFAVAGLRRFAAAPGPVSFAFGVGGVAVLALSGDAQALMVSGVLALALAWEAAGARGGSRAAIAGFVGLLVAGIQLVPSAVHVERTVRAAGTWFRTPFVWALEPTRVAELVTPGLMSGPDPFVDRVFEALAGPGGWPVGTLPRPFSQSIFIGLVPIALAVVGVREGRRGRVLGSLALLLLWIALGPRLGAESVLRHVPLWRSFRYSEKLVAPLTLVVAVLAGLGLDAVAERRARGRWLCIAAAMLALVSVSALLLVASALPPDAASMANARILRGASHVSIASIALVGWVVLRDRLGVGGGRFALLGLVWASMAAASPIALRPGDVTSRLGVPGPSLDAPAPGPRLLVPYTHEPLSVDPGFDWSDQAGRVHAPIGYPAYHVRSRLDSMYVYNAMAPARLSRLNQALSVHWAEVARRYAVTHAAVARPITFQQQTLYALATSGAKRVALGPDGDELWAVPHRDWATFALDVHGVEDVQEAIFELAGGTDAVLVESRGQFAVAPGRVLSIQRGLESLRVEAEADAAATLVIADAWWPGWEATIDGSVVMVYPADVLVRAVRWPPGHHVLEMRYHPPEVATGILVSAVGIAALALGMAVLRRVSTARRTTPGT</sequence>
<keyword evidence="1" id="KW-0472">Membrane</keyword>
<feature type="transmembrane region" description="Helical" evidence="1">
    <location>
        <begin position="301"/>
        <end position="320"/>
    </location>
</feature>
<accession>A0ABN6N4T7</accession>
<evidence type="ECO:0000256" key="1">
    <source>
        <dbReference type="SAM" id="Phobius"/>
    </source>
</evidence>
<keyword evidence="3" id="KW-1185">Reference proteome</keyword>
<feature type="transmembrane region" description="Helical" evidence="1">
    <location>
        <begin position="428"/>
        <end position="447"/>
    </location>
</feature>
<evidence type="ECO:0000313" key="3">
    <source>
        <dbReference type="Proteomes" id="UP001162891"/>
    </source>
</evidence>
<name>A0ABN6N4T7_9BACT</name>
<feature type="transmembrane region" description="Helical" evidence="1">
    <location>
        <begin position="327"/>
        <end position="345"/>
    </location>
</feature>
<gene>
    <name evidence="2" type="ORF">AMOR_58490</name>
</gene>
<feature type="transmembrane region" description="Helical" evidence="1">
    <location>
        <begin position="218"/>
        <end position="237"/>
    </location>
</feature>
<proteinExistence type="predicted"/>
<reference evidence="3" key="1">
    <citation type="journal article" date="2022" name="Int. J. Syst. Evol. Microbiol.">
        <title>Anaeromyxobacter oryzae sp. nov., Anaeromyxobacter diazotrophicus sp. nov. and Anaeromyxobacter paludicola sp. nov., isolated from paddy soils.</title>
        <authorList>
            <person name="Itoh H."/>
            <person name="Xu Z."/>
            <person name="Mise K."/>
            <person name="Masuda Y."/>
            <person name="Ushijima N."/>
            <person name="Hayakawa C."/>
            <person name="Shiratori Y."/>
            <person name="Senoo K."/>
        </authorList>
    </citation>
    <scope>NUCLEOTIDE SEQUENCE [LARGE SCALE GENOMIC DNA]</scope>
    <source>
        <strain evidence="3">Red232</strain>
    </source>
</reference>
<feature type="transmembrane region" description="Helical" evidence="1">
    <location>
        <begin position="173"/>
        <end position="206"/>
    </location>
</feature>
<evidence type="ECO:0000313" key="2">
    <source>
        <dbReference type="EMBL" id="BDG06853.1"/>
    </source>
</evidence>
<feature type="transmembrane region" description="Helical" evidence="1">
    <location>
        <begin position="732"/>
        <end position="753"/>
    </location>
</feature>
<feature type="transmembrane region" description="Helical" evidence="1">
    <location>
        <begin position="12"/>
        <end position="31"/>
    </location>
</feature>
<dbReference type="PANTHER" id="PTHR38454">
    <property type="entry name" value="INTEGRAL MEMBRANE PROTEIN-RELATED"/>
    <property type="match status" value="1"/>
</dbReference>
<dbReference type="RefSeq" id="WP_248357328.1">
    <property type="nucleotide sequence ID" value="NZ_AP025591.1"/>
</dbReference>
<feature type="transmembrane region" description="Helical" evidence="1">
    <location>
        <begin position="393"/>
        <end position="416"/>
    </location>
</feature>